<keyword evidence="8" id="KW-0067">ATP-binding</keyword>
<dbReference type="InterPro" id="IPR012180">
    <property type="entry name" value="Bifunc_ATPase/PTrfase"/>
</dbReference>
<dbReference type="InterPro" id="IPR003442">
    <property type="entry name" value="T6A_TsaE"/>
</dbReference>
<evidence type="ECO:0000256" key="7">
    <source>
        <dbReference type="ARBA" id="ARBA00022741"/>
    </source>
</evidence>
<dbReference type="EMBL" id="JBHUIR010000020">
    <property type="protein sequence ID" value="MFD2259375.1"/>
    <property type="molecule type" value="Genomic_DNA"/>
</dbReference>
<proteinExistence type="inferred from homology"/>
<organism evidence="12 13">
    <name type="scientific">Chelativorans composti</name>
    <dbReference type="NCBI Taxonomy" id="768533"/>
    <lineage>
        <taxon>Bacteria</taxon>
        <taxon>Pseudomonadati</taxon>
        <taxon>Pseudomonadota</taxon>
        <taxon>Alphaproteobacteria</taxon>
        <taxon>Hyphomicrobiales</taxon>
        <taxon>Phyllobacteriaceae</taxon>
        <taxon>Chelativorans</taxon>
    </lineage>
</organism>
<evidence type="ECO:0000256" key="8">
    <source>
        <dbReference type="ARBA" id="ARBA00022840"/>
    </source>
</evidence>
<evidence type="ECO:0000313" key="13">
    <source>
        <dbReference type="Proteomes" id="UP001597373"/>
    </source>
</evidence>
<dbReference type="Pfam" id="PF01636">
    <property type="entry name" value="APH"/>
    <property type="match status" value="1"/>
</dbReference>
<evidence type="ECO:0000256" key="2">
    <source>
        <dbReference type="ARBA" id="ARBA00007599"/>
    </source>
</evidence>
<dbReference type="Proteomes" id="UP001597373">
    <property type="component" value="Unassembled WGS sequence"/>
</dbReference>
<keyword evidence="7" id="KW-0547">Nucleotide-binding</keyword>
<dbReference type="InterPro" id="IPR011009">
    <property type="entry name" value="Kinase-like_dom_sf"/>
</dbReference>
<dbReference type="Gene3D" id="3.40.50.300">
    <property type="entry name" value="P-loop containing nucleotide triphosphate hydrolases"/>
    <property type="match status" value="1"/>
</dbReference>
<accession>A0ABW5DJ50</accession>
<keyword evidence="9" id="KW-0460">Magnesium</keyword>
<evidence type="ECO:0000256" key="3">
    <source>
        <dbReference type="ARBA" id="ARBA00019010"/>
    </source>
</evidence>
<keyword evidence="13" id="KW-1185">Reference proteome</keyword>
<evidence type="ECO:0000313" key="12">
    <source>
        <dbReference type="EMBL" id="MFD2259375.1"/>
    </source>
</evidence>
<keyword evidence="5" id="KW-0819">tRNA processing</keyword>
<name>A0ABW5DJ50_9HYPH</name>
<dbReference type="RefSeq" id="WP_165277311.1">
    <property type="nucleotide sequence ID" value="NZ_BAABGS010000018.1"/>
</dbReference>
<dbReference type="Gene3D" id="3.90.1200.10">
    <property type="match status" value="1"/>
</dbReference>
<evidence type="ECO:0000256" key="5">
    <source>
        <dbReference type="ARBA" id="ARBA00022694"/>
    </source>
</evidence>
<keyword evidence="4" id="KW-0963">Cytoplasm</keyword>
<dbReference type="PANTHER" id="PTHR33540">
    <property type="entry name" value="TRNA THREONYLCARBAMOYLADENOSINE BIOSYNTHESIS PROTEIN TSAE"/>
    <property type="match status" value="1"/>
</dbReference>
<comment type="subcellular location">
    <subcellularLocation>
        <location evidence="1">Cytoplasm</location>
    </subcellularLocation>
</comment>
<dbReference type="SUPFAM" id="SSF56112">
    <property type="entry name" value="Protein kinase-like (PK-like)"/>
    <property type="match status" value="1"/>
</dbReference>
<feature type="domain" description="Aminoglycoside phosphotransferase" evidence="11">
    <location>
        <begin position="175"/>
        <end position="429"/>
    </location>
</feature>
<evidence type="ECO:0000256" key="10">
    <source>
        <dbReference type="ARBA" id="ARBA00032441"/>
    </source>
</evidence>
<dbReference type="PIRSF" id="PIRSF036599">
    <property type="entry name" value="AtpPhos"/>
    <property type="match status" value="1"/>
</dbReference>
<comment type="similarity">
    <text evidence="2">Belongs to the TsaE family.</text>
</comment>
<evidence type="ECO:0000259" key="11">
    <source>
        <dbReference type="Pfam" id="PF01636"/>
    </source>
</evidence>
<dbReference type="Pfam" id="PF02367">
    <property type="entry name" value="TsaE"/>
    <property type="match status" value="1"/>
</dbReference>
<dbReference type="Gene3D" id="3.30.200.20">
    <property type="entry name" value="Phosphorylase Kinase, domain 1"/>
    <property type="match status" value="1"/>
</dbReference>
<evidence type="ECO:0000256" key="4">
    <source>
        <dbReference type="ARBA" id="ARBA00022490"/>
    </source>
</evidence>
<reference evidence="13" key="1">
    <citation type="journal article" date="2019" name="Int. J. Syst. Evol. Microbiol.">
        <title>The Global Catalogue of Microorganisms (GCM) 10K type strain sequencing project: providing services to taxonomists for standard genome sequencing and annotation.</title>
        <authorList>
            <consortium name="The Broad Institute Genomics Platform"/>
            <consortium name="The Broad Institute Genome Sequencing Center for Infectious Disease"/>
            <person name="Wu L."/>
            <person name="Ma J."/>
        </authorList>
    </citation>
    <scope>NUCLEOTIDE SEQUENCE [LARGE SCALE GENOMIC DNA]</scope>
    <source>
        <strain evidence="13">KCTC 23707</strain>
    </source>
</reference>
<evidence type="ECO:0000256" key="1">
    <source>
        <dbReference type="ARBA" id="ARBA00004496"/>
    </source>
</evidence>
<protein>
    <recommendedName>
        <fullName evidence="3">tRNA threonylcarbamoyladenosine biosynthesis protein TsaE</fullName>
    </recommendedName>
    <alternativeName>
        <fullName evidence="10">t(6)A37 threonylcarbamoyladenosine biosynthesis protein TsaE</fullName>
    </alternativeName>
</protein>
<sequence length="500" mass="55606">MPTADPIVLDLPDEAATLRLGEDLAQAVRPGDVVALHGDLGMGKSTLARSIIRAIADDEWLEVPSPTFTLVQSYALRIPIHHFDLYRLSEAEEMEELGLSEVLAEGVALVEWPERASDYFITAIHVKLFEQGEGRRVEIHAPEAARARIVHSLHVRAFLDASGYPGASRRYMLGDASIRAYETIRTEAGERLVLMDAPERRNEPAVRDGLPYSRIARLAQSVAAFVGVAKCLKAHGFAAPEIHAMDLDAGLLLIEHLGDGTFLLPDGSPSAERYAEAGRLLAAMHGQQWPRRMPVREGVEHMVPDYDRAAFEIEASLLLDWYVPFAKGRPASDEERAEFARLWAPLIERLLTCEQSLVLRDYHSPNIIWREDQEGFDRLGIIDVQDAAMGPAAYDVASLAMDARVDISEEIERVVVEAYCAARGSGFDRAAFEEAYAITAAHRNTKILGIFVRLAKRDGKPGYLKHLPRIQDYLRRAMNHPVLADLHAHYEKQGFLGDQA</sequence>
<evidence type="ECO:0000256" key="9">
    <source>
        <dbReference type="ARBA" id="ARBA00022842"/>
    </source>
</evidence>
<dbReference type="SUPFAM" id="SSF52540">
    <property type="entry name" value="P-loop containing nucleoside triphosphate hydrolases"/>
    <property type="match status" value="1"/>
</dbReference>
<keyword evidence="6" id="KW-0479">Metal-binding</keyword>
<dbReference type="NCBIfam" id="TIGR00150">
    <property type="entry name" value="T6A_YjeE"/>
    <property type="match status" value="1"/>
</dbReference>
<dbReference type="InterPro" id="IPR027417">
    <property type="entry name" value="P-loop_NTPase"/>
</dbReference>
<gene>
    <name evidence="12" type="primary">tsaE</name>
    <name evidence="12" type="ORF">ACFSMZ_06315</name>
</gene>
<dbReference type="PANTHER" id="PTHR33540:SF2">
    <property type="entry name" value="TRNA THREONYLCARBAMOYLADENOSINE BIOSYNTHESIS PROTEIN TSAE"/>
    <property type="match status" value="1"/>
</dbReference>
<evidence type="ECO:0000256" key="6">
    <source>
        <dbReference type="ARBA" id="ARBA00022723"/>
    </source>
</evidence>
<comment type="caution">
    <text evidence="12">The sequence shown here is derived from an EMBL/GenBank/DDBJ whole genome shotgun (WGS) entry which is preliminary data.</text>
</comment>
<dbReference type="InterPro" id="IPR002575">
    <property type="entry name" value="Aminoglycoside_PTrfase"/>
</dbReference>